<dbReference type="EMBL" id="KZ857401">
    <property type="protein sequence ID" value="RDX50105.1"/>
    <property type="molecule type" value="Genomic_DNA"/>
</dbReference>
<evidence type="ECO:0000313" key="2">
    <source>
        <dbReference type="Proteomes" id="UP000256964"/>
    </source>
</evidence>
<name>A0A371DC30_9APHY</name>
<gene>
    <name evidence="1" type="ORF">OH76DRAFT_483650</name>
</gene>
<accession>A0A371DC30</accession>
<reference evidence="1 2" key="1">
    <citation type="journal article" date="2018" name="Biotechnol. Biofuels">
        <title>Integrative visual omics of the white-rot fungus Polyporus brumalis exposes the biotechnological potential of its oxidative enzymes for delignifying raw plant biomass.</title>
        <authorList>
            <person name="Miyauchi S."/>
            <person name="Rancon A."/>
            <person name="Drula E."/>
            <person name="Hage H."/>
            <person name="Chaduli D."/>
            <person name="Favel A."/>
            <person name="Grisel S."/>
            <person name="Henrissat B."/>
            <person name="Herpoel-Gimbert I."/>
            <person name="Ruiz-Duenas F.J."/>
            <person name="Chevret D."/>
            <person name="Hainaut M."/>
            <person name="Lin J."/>
            <person name="Wang M."/>
            <person name="Pangilinan J."/>
            <person name="Lipzen A."/>
            <person name="Lesage-Meessen L."/>
            <person name="Navarro D."/>
            <person name="Riley R."/>
            <person name="Grigoriev I.V."/>
            <person name="Zhou S."/>
            <person name="Raouche S."/>
            <person name="Rosso M.N."/>
        </authorList>
    </citation>
    <scope>NUCLEOTIDE SEQUENCE [LARGE SCALE GENOMIC DNA]</scope>
    <source>
        <strain evidence="1 2">BRFM 1820</strain>
    </source>
</reference>
<sequence>MLHTPAILHDCSHHRLPRKRRSITRSIRPLQFRPQMVALCSDRSLIGLSCISAIRLRPDVSSACTYGTRLGSAFPTFYILAATGVKSPGRRRPGPYLLMETVWTHHASHIRNTYRMRRVGSSAEAMCQD</sequence>
<keyword evidence="2" id="KW-1185">Reference proteome</keyword>
<proteinExistence type="predicted"/>
<protein>
    <submittedName>
        <fullName evidence="1">Uncharacterized protein</fullName>
    </submittedName>
</protein>
<dbReference type="Proteomes" id="UP000256964">
    <property type="component" value="Unassembled WGS sequence"/>
</dbReference>
<evidence type="ECO:0000313" key="1">
    <source>
        <dbReference type="EMBL" id="RDX50105.1"/>
    </source>
</evidence>
<organism evidence="1 2">
    <name type="scientific">Lentinus brumalis</name>
    <dbReference type="NCBI Taxonomy" id="2498619"/>
    <lineage>
        <taxon>Eukaryota</taxon>
        <taxon>Fungi</taxon>
        <taxon>Dikarya</taxon>
        <taxon>Basidiomycota</taxon>
        <taxon>Agaricomycotina</taxon>
        <taxon>Agaricomycetes</taxon>
        <taxon>Polyporales</taxon>
        <taxon>Polyporaceae</taxon>
        <taxon>Lentinus</taxon>
    </lineage>
</organism>
<dbReference type="AlphaFoldDB" id="A0A371DC30"/>